<dbReference type="SUPFAM" id="SSF55261">
    <property type="entry name" value="GAD domain-like"/>
    <property type="match status" value="1"/>
</dbReference>
<dbReference type="GO" id="GO:0004815">
    <property type="term" value="F:aspartate-tRNA ligase activity"/>
    <property type="evidence" value="ECO:0007669"/>
    <property type="project" value="UniProtKB-UniRule"/>
</dbReference>
<dbReference type="InterPro" id="IPR004115">
    <property type="entry name" value="GAD-like_sf"/>
</dbReference>
<comment type="function">
    <text evidence="7">Catalyzes the attachment of L-aspartate to tRNA(Asp) in a two-step reaction: L-aspartate is first activated by ATP to form Asp-AMP and then transferred to the acceptor end of tRNA(Asp).</text>
</comment>
<feature type="binding site" evidence="7">
    <location>
        <begin position="226"/>
        <end position="228"/>
    </location>
    <ligand>
        <name>ATP</name>
        <dbReference type="ChEBI" id="CHEBI:30616"/>
    </ligand>
</feature>
<dbReference type="InterPro" id="IPR012340">
    <property type="entry name" value="NA-bd_OB-fold"/>
</dbReference>
<keyword evidence="7" id="KW-0963">Cytoplasm</keyword>
<dbReference type="InterPro" id="IPR004365">
    <property type="entry name" value="NA-bd_OB_tRNA"/>
</dbReference>
<dbReference type="Pfam" id="PF00152">
    <property type="entry name" value="tRNA-synt_2"/>
    <property type="match status" value="1"/>
</dbReference>
<dbReference type="Gene3D" id="2.40.50.140">
    <property type="entry name" value="Nucleic acid-binding proteins"/>
    <property type="match status" value="1"/>
</dbReference>
<dbReference type="InterPro" id="IPR045864">
    <property type="entry name" value="aa-tRNA-synth_II/BPL/LPL"/>
</dbReference>
<proteinExistence type="inferred from homology"/>
<dbReference type="HAMAP" id="MF_00044">
    <property type="entry name" value="Asp_tRNA_synth_type1"/>
    <property type="match status" value="1"/>
</dbReference>
<name>A0A9D1ISB1_9FIRM</name>
<evidence type="ECO:0000259" key="8">
    <source>
        <dbReference type="PROSITE" id="PS50862"/>
    </source>
</evidence>
<comment type="caution">
    <text evidence="9">The sequence shown here is derived from an EMBL/GenBank/DDBJ whole genome shotgun (WGS) entry which is preliminary data.</text>
</comment>
<dbReference type="InterPro" id="IPR029351">
    <property type="entry name" value="GAD_dom"/>
</dbReference>
<dbReference type="InterPro" id="IPR004524">
    <property type="entry name" value="Asp-tRNA-ligase_1"/>
</dbReference>
<feature type="binding site" evidence="7">
    <location>
        <position position="495"/>
    </location>
    <ligand>
        <name>L-aspartate</name>
        <dbReference type="ChEBI" id="CHEBI:29991"/>
    </ligand>
</feature>
<keyword evidence="3 7" id="KW-0547">Nucleotide-binding</keyword>
<gene>
    <name evidence="7 9" type="primary">aspS</name>
    <name evidence="9" type="ORF">IAD19_01420</name>
</gene>
<evidence type="ECO:0000256" key="4">
    <source>
        <dbReference type="ARBA" id="ARBA00022840"/>
    </source>
</evidence>
<feature type="binding site" evidence="7">
    <location>
        <position position="180"/>
    </location>
    <ligand>
        <name>L-aspartate</name>
        <dbReference type="ChEBI" id="CHEBI:29991"/>
    </ligand>
</feature>
<dbReference type="AlphaFoldDB" id="A0A9D1ISB1"/>
<evidence type="ECO:0000313" key="9">
    <source>
        <dbReference type="EMBL" id="HIU41194.1"/>
    </source>
</evidence>
<sequence>MAESMKGLKRTHYCNDIRKEQVGQTVTVTGWVQRQRDKGTLIFVDLRDRTGIVQLTFDDTTPREVFEKAKSLRSEYVVAAVGKVVAREAVNPELPTGEIEIYVSELRILSAAVTPPFPLTEGSKVNEEIRLTYRYLDLRRAELQRNLKLRHDIAKVTRDYFYKEGFLEIETPMMMKSTPEGARDYLVPSRVHNGKFYALPQSPQIYKQLLMIAGVDKYIQLARCFRDEDLRADRQPEFTQIDLEMSFVDVEDILEVLEGYVQYLMKEVMGVEVSLPLPRLTYEDAMNRYGSDKPDTRFGMEITDLSEIVKDCGFGVFTGAIENGGSVRGICIKGGAKTFSRKAIDKLTDQAKGIGAKGLAYIRWVEDAPSCSFGKFMKPEELDAILAALGCEKGDVALIVADKNRVTLPVLGALRLEAAKQMDLIPEGKYNFVWITEFPFFEWDEEANTWVAMHHPFTMPLDECLQYLDTDKGRVKAKAYDLVLNGTELSSGSIRISDPALQQKMFESLGLTDEEIAAKFGFLVDAYRYGAPPHGGAGIGLDRLTMILAGAESLRDVIAFPKIKDASELMSNCPSTVDQAQLDELGIAVVNSEE</sequence>
<dbReference type="Proteomes" id="UP000824082">
    <property type="component" value="Unassembled WGS sequence"/>
</dbReference>
<dbReference type="NCBIfam" id="TIGR00459">
    <property type="entry name" value="aspS_bact"/>
    <property type="match status" value="1"/>
</dbReference>
<feature type="region of interest" description="Aspartate" evidence="7">
    <location>
        <begin position="204"/>
        <end position="207"/>
    </location>
</feature>
<keyword evidence="5 7" id="KW-0648">Protein biosynthesis</keyword>
<reference evidence="9" key="1">
    <citation type="submission" date="2020-10" db="EMBL/GenBank/DDBJ databases">
        <authorList>
            <person name="Gilroy R."/>
        </authorList>
    </citation>
    <scope>NUCLEOTIDE SEQUENCE</scope>
    <source>
        <strain evidence="9">4509</strain>
    </source>
</reference>
<dbReference type="PANTHER" id="PTHR22594">
    <property type="entry name" value="ASPARTYL/LYSYL-TRNA SYNTHETASE"/>
    <property type="match status" value="1"/>
</dbReference>
<accession>A0A9D1ISB1</accession>
<keyword evidence="4 7" id="KW-0067">ATP-binding</keyword>
<evidence type="ECO:0000313" key="10">
    <source>
        <dbReference type="Proteomes" id="UP000824082"/>
    </source>
</evidence>
<evidence type="ECO:0000256" key="3">
    <source>
        <dbReference type="ARBA" id="ARBA00022741"/>
    </source>
</evidence>
<organism evidence="9 10">
    <name type="scientific">Candidatus Egerieicola faecale</name>
    <dbReference type="NCBI Taxonomy" id="2840774"/>
    <lineage>
        <taxon>Bacteria</taxon>
        <taxon>Bacillati</taxon>
        <taxon>Bacillota</taxon>
        <taxon>Clostridia</taxon>
        <taxon>Eubacteriales</taxon>
        <taxon>Oscillospiraceae</taxon>
        <taxon>Oscillospiraceae incertae sedis</taxon>
        <taxon>Candidatus Egerieicola</taxon>
    </lineage>
</organism>
<protein>
    <recommendedName>
        <fullName evidence="7">Aspartate--tRNA ligase</fullName>
        <ecNumber evidence="7">6.1.1.12</ecNumber>
    </recommendedName>
    <alternativeName>
        <fullName evidence="7">Aspartyl-tRNA synthetase</fullName>
        <shortName evidence="7">AspRS</shortName>
    </alternativeName>
</protein>
<feature type="binding site" evidence="7">
    <location>
        <begin position="540"/>
        <end position="543"/>
    </location>
    <ligand>
        <name>ATP</name>
        <dbReference type="ChEBI" id="CHEBI:30616"/>
    </ligand>
</feature>
<evidence type="ECO:0000256" key="2">
    <source>
        <dbReference type="ARBA" id="ARBA00022598"/>
    </source>
</evidence>
<dbReference type="GO" id="GO:0006422">
    <property type="term" value="P:aspartyl-tRNA aminoacylation"/>
    <property type="evidence" value="ECO:0007669"/>
    <property type="project" value="UniProtKB-UniRule"/>
</dbReference>
<comment type="similarity">
    <text evidence="1 7">Belongs to the class-II aminoacyl-tRNA synthetase family. Type 1 subfamily.</text>
</comment>
<feature type="binding site" evidence="7">
    <location>
        <position position="235"/>
    </location>
    <ligand>
        <name>ATP</name>
        <dbReference type="ChEBI" id="CHEBI:30616"/>
    </ligand>
</feature>
<dbReference type="GO" id="GO:0005524">
    <property type="term" value="F:ATP binding"/>
    <property type="evidence" value="ECO:0007669"/>
    <property type="project" value="UniProtKB-UniRule"/>
</dbReference>
<feature type="binding site" evidence="7">
    <location>
        <position position="488"/>
    </location>
    <ligand>
        <name>ATP</name>
        <dbReference type="ChEBI" id="CHEBI:30616"/>
    </ligand>
</feature>
<dbReference type="GO" id="GO:0005737">
    <property type="term" value="C:cytoplasm"/>
    <property type="evidence" value="ECO:0007669"/>
    <property type="project" value="UniProtKB-SubCell"/>
</dbReference>
<dbReference type="SUPFAM" id="SSF55681">
    <property type="entry name" value="Class II aaRS and biotin synthetases"/>
    <property type="match status" value="1"/>
</dbReference>
<dbReference type="GO" id="GO:0003676">
    <property type="term" value="F:nucleic acid binding"/>
    <property type="evidence" value="ECO:0007669"/>
    <property type="project" value="InterPro"/>
</dbReference>
<feature type="binding site" evidence="7">
    <location>
        <position position="454"/>
    </location>
    <ligand>
        <name>L-aspartate</name>
        <dbReference type="ChEBI" id="CHEBI:29991"/>
    </ligand>
</feature>
<dbReference type="Pfam" id="PF02938">
    <property type="entry name" value="GAD"/>
    <property type="match status" value="1"/>
</dbReference>
<evidence type="ECO:0000256" key="5">
    <source>
        <dbReference type="ARBA" id="ARBA00022917"/>
    </source>
</evidence>
<dbReference type="CDD" id="cd04317">
    <property type="entry name" value="EcAspRS_like_N"/>
    <property type="match status" value="1"/>
</dbReference>
<dbReference type="Pfam" id="PF01336">
    <property type="entry name" value="tRNA_anti-codon"/>
    <property type="match status" value="1"/>
</dbReference>
<dbReference type="NCBIfam" id="NF001750">
    <property type="entry name" value="PRK00476.1"/>
    <property type="match status" value="1"/>
</dbReference>
<dbReference type="PANTHER" id="PTHR22594:SF5">
    <property type="entry name" value="ASPARTATE--TRNA LIGASE, MITOCHONDRIAL"/>
    <property type="match status" value="1"/>
</dbReference>
<dbReference type="Gene3D" id="3.30.1360.30">
    <property type="entry name" value="GAD-like domain"/>
    <property type="match status" value="1"/>
</dbReference>
<dbReference type="GO" id="GO:0140096">
    <property type="term" value="F:catalytic activity, acting on a protein"/>
    <property type="evidence" value="ECO:0007669"/>
    <property type="project" value="UniProtKB-ARBA"/>
</dbReference>
<dbReference type="InterPro" id="IPR006195">
    <property type="entry name" value="aa-tRNA-synth_II"/>
</dbReference>
<comment type="caution">
    <text evidence="7">Lacks conserved residue(s) required for the propagation of feature annotation.</text>
</comment>
<dbReference type="PRINTS" id="PR01042">
    <property type="entry name" value="TRNASYNTHASP"/>
</dbReference>
<reference evidence="9" key="2">
    <citation type="journal article" date="2021" name="PeerJ">
        <title>Extensive microbial diversity within the chicken gut microbiome revealed by metagenomics and culture.</title>
        <authorList>
            <person name="Gilroy R."/>
            <person name="Ravi A."/>
            <person name="Getino M."/>
            <person name="Pursley I."/>
            <person name="Horton D.L."/>
            <person name="Alikhan N.F."/>
            <person name="Baker D."/>
            <person name="Gharbi K."/>
            <person name="Hall N."/>
            <person name="Watson M."/>
            <person name="Adriaenssens E.M."/>
            <person name="Foster-Nyarko E."/>
            <person name="Jarju S."/>
            <person name="Secka A."/>
            <person name="Antonio M."/>
            <person name="Oren A."/>
            <person name="Chaudhuri R.R."/>
            <person name="La Ragione R."/>
            <person name="Hildebrand F."/>
            <person name="Pallen M.J."/>
        </authorList>
    </citation>
    <scope>NUCLEOTIDE SEQUENCE</scope>
    <source>
        <strain evidence="9">4509</strain>
    </source>
</reference>
<evidence type="ECO:0000256" key="1">
    <source>
        <dbReference type="ARBA" id="ARBA00006303"/>
    </source>
</evidence>
<dbReference type="EMBL" id="DVMX01000024">
    <property type="protein sequence ID" value="HIU41194.1"/>
    <property type="molecule type" value="Genomic_DNA"/>
</dbReference>
<dbReference type="InterPro" id="IPR004364">
    <property type="entry name" value="Aa-tRNA-synt_II"/>
</dbReference>
<evidence type="ECO:0000256" key="6">
    <source>
        <dbReference type="ARBA" id="ARBA00023146"/>
    </source>
</evidence>
<dbReference type="InterPro" id="IPR002312">
    <property type="entry name" value="Asp/Asn-tRNA-synth_IIb"/>
</dbReference>
<dbReference type="InterPro" id="IPR047090">
    <property type="entry name" value="AspRS_core"/>
</dbReference>
<dbReference type="GO" id="GO:0016740">
    <property type="term" value="F:transferase activity"/>
    <property type="evidence" value="ECO:0007669"/>
    <property type="project" value="UniProtKB-ARBA"/>
</dbReference>
<dbReference type="EC" id="6.1.1.12" evidence="7"/>
<evidence type="ECO:0000256" key="7">
    <source>
        <dbReference type="HAMAP-Rule" id="MF_00044"/>
    </source>
</evidence>
<comment type="subcellular location">
    <subcellularLocation>
        <location evidence="7">Cytoplasm</location>
    </subcellularLocation>
</comment>
<feature type="domain" description="Aminoacyl-transfer RNA synthetases class-II family profile" evidence="8">
    <location>
        <begin position="147"/>
        <end position="561"/>
    </location>
</feature>
<dbReference type="SUPFAM" id="SSF50249">
    <property type="entry name" value="Nucleic acid-binding proteins"/>
    <property type="match status" value="1"/>
</dbReference>
<keyword evidence="6 7" id="KW-0030">Aminoacyl-tRNA synthetase</keyword>
<feature type="binding site" evidence="7">
    <location>
        <position position="226"/>
    </location>
    <ligand>
        <name>L-aspartate</name>
        <dbReference type="ChEBI" id="CHEBI:29991"/>
    </ligand>
</feature>
<comment type="subunit">
    <text evidence="7">Homodimer.</text>
</comment>
<keyword evidence="2 7" id="KW-0436">Ligase</keyword>
<dbReference type="CDD" id="cd00777">
    <property type="entry name" value="AspRS_core"/>
    <property type="match status" value="1"/>
</dbReference>
<dbReference type="Gene3D" id="3.30.930.10">
    <property type="entry name" value="Bira Bifunctional Protein, Domain 2"/>
    <property type="match status" value="1"/>
</dbReference>
<comment type="catalytic activity">
    <reaction evidence="7">
        <text>tRNA(Asp) + L-aspartate + ATP = L-aspartyl-tRNA(Asp) + AMP + diphosphate</text>
        <dbReference type="Rhea" id="RHEA:19649"/>
        <dbReference type="Rhea" id="RHEA-COMP:9660"/>
        <dbReference type="Rhea" id="RHEA-COMP:9678"/>
        <dbReference type="ChEBI" id="CHEBI:29991"/>
        <dbReference type="ChEBI" id="CHEBI:30616"/>
        <dbReference type="ChEBI" id="CHEBI:33019"/>
        <dbReference type="ChEBI" id="CHEBI:78442"/>
        <dbReference type="ChEBI" id="CHEBI:78516"/>
        <dbReference type="ChEBI" id="CHEBI:456215"/>
        <dbReference type="EC" id="6.1.1.12"/>
    </reaction>
</comment>
<dbReference type="PROSITE" id="PS50862">
    <property type="entry name" value="AA_TRNA_LIGASE_II"/>
    <property type="match status" value="1"/>
</dbReference>
<dbReference type="InterPro" id="IPR047089">
    <property type="entry name" value="Asp-tRNA-ligase_1_N"/>
</dbReference>